<dbReference type="EMBL" id="JBFXLT010000014">
    <property type="protein sequence ID" value="KAL2818407.1"/>
    <property type="molecule type" value="Genomic_DNA"/>
</dbReference>
<dbReference type="Proteomes" id="UP001610334">
    <property type="component" value="Unassembled WGS sequence"/>
</dbReference>
<comment type="caution">
    <text evidence="1">The sequence shown here is derived from an EMBL/GenBank/DDBJ whole genome shotgun (WGS) entry which is preliminary data.</text>
</comment>
<name>A0ABR4HSD5_9EURO</name>
<evidence type="ECO:0000313" key="2">
    <source>
        <dbReference type="Proteomes" id="UP001610334"/>
    </source>
</evidence>
<organism evidence="1 2">
    <name type="scientific">Aspergillus granulosus</name>
    <dbReference type="NCBI Taxonomy" id="176169"/>
    <lineage>
        <taxon>Eukaryota</taxon>
        <taxon>Fungi</taxon>
        <taxon>Dikarya</taxon>
        <taxon>Ascomycota</taxon>
        <taxon>Pezizomycotina</taxon>
        <taxon>Eurotiomycetes</taxon>
        <taxon>Eurotiomycetidae</taxon>
        <taxon>Eurotiales</taxon>
        <taxon>Aspergillaceae</taxon>
        <taxon>Aspergillus</taxon>
        <taxon>Aspergillus subgen. Nidulantes</taxon>
    </lineage>
</organism>
<accession>A0ABR4HSD5</accession>
<sequence>MDFHGLWHRPLGYTKPRIKRVEQYFKNISRGICNHGRPVVISRNRTTVKRSRDPYEYQPQGDVTVRPRVTEMKIDSVVPVS</sequence>
<keyword evidence="2" id="KW-1185">Reference proteome</keyword>
<gene>
    <name evidence="1" type="ORF">BJX63DRAFT_384305</name>
</gene>
<proteinExistence type="predicted"/>
<evidence type="ECO:0000313" key="1">
    <source>
        <dbReference type="EMBL" id="KAL2818407.1"/>
    </source>
</evidence>
<reference evidence="1 2" key="1">
    <citation type="submission" date="2024-07" db="EMBL/GenBank/DDBJ databases">
        <title>Section-level genome sequencing and comparative genomics of Aspergillus sections Usti and Cavernicolus.</title>
        <authorList>
            <consortium name="Lawrence Berkeley National Laboratory"/>
            <person name="Nybo J.L."/>
            <person name="Vesth T.C."/>
            <person name="Theobald S."/>
            <person name="Frisvad J.C."/>
            <person name="Larsen T.O."/>
            <person name="Kjaerboelling I."/>
            <person name="Rothschild-Mancinelli K."/>
            <person name="Lyhne E.K."/>
            <person name="Kogle M.E."/>
            <person name="Barry K."/>
            <person name="Clum A."/>
            <person name="Na H."/>
            <person name="Ledsgaard L."/>
            <person name="Lin J."/>
            <person name="Lipzen A."/>
            <person name="Kuo A."/>
            <person name="Riley R."/>
            <person name="Mondo S."/>
            <person name="Labutti K."/>
            <person name="Haridas S."/>
            <person name="Pangalinan J."/>
            <person name="Salamov A.A."/>
            <person name="Simmons B.A."/>
            <person name="Magnuson J.K."/>
            <person name="Chen J."/>
            <person name="Drula E."/>
            <person name="Henrissat B."/>
            <person name="Wiebenga A."/>
            <person name="Lubbers R.J."/>
            <person name="Gomes A.C."/>
            <person name="Makela M.R."/>
            <person name="Stajich J."/>
            <person name="Grigoriev I.V."/>
            <person name="Mortensen U.H."/>
            <person name="De Vries R.P."/>
            <person name="Baker S.E."/>
            <person name="Andersen M.R."/>
        </authorList>
    </citation>
    <scope>NUCLEOTIDE SEQUENCE [LARGE SCALE GENOMIC DNA]</scope>
    <source>
        <strain evidence="1 2">CBS 588.65</strain>
    </source>
</reference>
<protein>
    <submittedName>
        <fullName evidence="1">Uncharacterized protein</fullName>
    </submittedName>
</protein>